<evidence type="ECO:0000313" key="2">
    <source>
        <dbReference type="EMBL" id="MEL1242777.1"/>
    </source>
</evidence>
<proteinExistence type="predicted"/>
<evidence type="ECO:0000256" key="1">
    <source>
        <dbReference type="SAM" id="SignalP"/>
    </source>
</evidence>
<dbReference type="Pfam" id="PF07920">
    <property type="entry name" value="DUF1684"/>
    <property type="match status" value="1"/>
</dbReference>
<name>A0ABU9HRI9_9FLAO</name>
<keyword evidence="3" id="KW-1185">Reference proteome</keyword>
<feature type="signal peptide" evidence="1">
    <location>
        <begin position="1"/>
        <end position="18"/>
    </location>
</feature>
<dbReference type="EMBL" id="JBBYHR010000001">
    <property type="protein sequence ID" value="MEL1242777.1"/>
    <property type="molecule type" value="Genomic_DNA"/>
</dbReference>
<keyword evidence="1" id="KW-0732">Signal</keyword>
<accession>A0ABU9HRI9</accession>
<feature type="chain" id="PRO_5046946146" evidence="1">
    <location>
        <begin position="19"/>
        <end position="199"/>
    </location>
</feature>
<dbReference type="RefSeq" id="WP_341695102.1">
    <property type="nucleotide sequence ID" value="NZ_JBBYHR010000001.1"/>
</dbReference>
<dbReference type="Proteomes" id="UP001464555">
    <property type="component" value="Unassembled WGS sequence"/>
</dbReference>
<comment type="caution">
    <text evidence="2">The sequence shown here is derived from an EMBL/GenBank/DDBJ whole genome shotgun (WGS) entry which is preliminary data.</text>
</comment>
<sequence length="199" mass="22697">MKKLLTGFAIAMTFYANAQECSVENSQKSQKQLNEEYADPKKSPLLKEDLATFKALDFYPIDLQYCIEAKLVRTPEEKAFKMPTTGNRTPKYIKYGELQFTLQGKACRLDVFQSLDLVKLDEYKDYLFLPFTDLTSGNGSYGGGRYVDLKIPNGDKITIDFNSAYNPYCAYNHTYSCPIPPPQNDLQVEVKAGVREYKK</sequence>
<evidence type="ECO:0000313" key="3">
    <source>
        <dbReference type="Proteomes" id="UP001464555"/>
    </source>
</evidence>
<reference evidence="2 3" key="1">
    <citation type="submission" date="2024-04" db="EMBL/GenBank/DDBJ databases">
        <title>Flavobacterium sp. DGU11 16S ribosomal RNA gene Genome sequencing and assembly.</title>
        <authorList>
            <person name="Park S."/>
        </authorList>
    </citation>
    <scope>NUCLEOTIDE SEQUENCE [LARGE SCALE GENOMIC DNA]</scope>
    <source>
        <strain evidence="2 3">DGU11</strain>
    </source>
</reference>
<organism evidence="2 3">
    <name type="scientific">Flavobacterium arundinis</name>
    <dbReference type="NCBI Taxonomy" id="3139143"/>
    <lineage>
        <taxon>Bacteria</taxon>
        <taxon>Pseudomonadati</taxon>
        <taxon>Bacteroidota</taxon>
        <taxon>Flavobacteriia</taxon>
        <taxon>Flavobacteriales</taxon>
        <taxon>Flavobacteriaceae</taxon>
        <taxon>Flavobacterium</taxon>
    </lineage>
</organism>
<protein>
    <submittedName>
        <fullName evidence="2">DUF1684 domain-containing protein</fullName>
    </submittedName>
</protein>
<dbReference type="InterPro" id="IPR012467">
    <property type="entry name" value="DUF1684"/>
</dbReference>
<dbReference type="PANTHER" id="PTHR41913:SF1">
    <property type="entry name" value="DUF1684 DOMAIN-CONTAINING PROTEIN"/>
    <property type="match status" value="1"/>
</dbReference>
<dbReference type="PANTHER" id="PTHR41913">
    <property type="entry name" value="DUF1684 DOMAIN-CONTAINING PROTEIN"/>
    <property type="match status" value="1"/>
</dbReference>
<gene>
    <name evidence="2" type="ORF">AAEO56_00770</name>
</gene>